<evidence type="ECO:0000259" key="3">
    <source>
        <dbReference type="Pfam" id="PF26640"/>
    </source>
</evidence>
<feature type="region of interest" description="Disordered" evidence="1">
    <location>
        <begin position="542"/>
        <end position="565"/>
    </location>
</feature>
<proteinExistence type="predicted"/>
<dbReference type="EMBL" id="KV878209">
    <property type="protein sequence ID" value="OJJ40159.1"/>
    <property type="molecule type" value="Genomic_DNA"/>
</dbReference>
<feature type="domain" description="Heterokaryon incompatibility" evidence="2">
    <location>
        <begin position="23"/>
        <end position="106"/>
    </location>
</feature>
<dbReference type="PANTHER" id="PTHR10622:SF10">
    <property type="entry name" value="HET DOMAIN-CONTAINING PROTEIN"/>
    <property type="match status" value="1"/>
</dbReference>
<evidence type="ECO:0000256" key="1">
    <source>
        <dbReference type="SAM" id="MobiDB-lite"/>
    </source>
</evidence>
<protein>
    <submittedName>
        <fullName evidence="4">Uncharacterized protein</fullName>
    </submittedName>
</protein>
<dbReference type="RefSeq" id="XP_040693835.1">
    <property type="nucleotide sequence ID" value="XM_040829169.1"/>
</dbReference>
<feature type="compositionally biased region" description="Basic and acidic residues" evidence="1">
    <location>
        <begin position="542"/>
        <end position="554"/>
    </location>
</feature>
<keyword evidence="5" id="KW-1185">Reference proteome</keyword>
<dbReference type="Pfam" id="PF06985">
    <property type="entry name" value="HET"/>
    <property type="match status" value="1"/>
</dbReference>
<evidence type="ECO:0000313" key="5">
    <source>
        <dbReference type="Proteomes" id="UP000184383"/>
    </source>
</evidence>
<dbReference type="InterPro" id="IPR010730">
    <property type="entry name" value="HET"/>
</dbReference>
<dbReference type="STRING" id="1073089.A0A1L9RZ02"/>
<dbReference type="GeneID" id="63745017"/>
<sequence length="565" mass="64012">MRLLNTSTLKLEEFPANKIPRHAILSHTWGPDEVIFPDFQQKIAESKTSWSKVLGTCQQARKDEFEYVWIDNCCINKDSSAELSESINSMYRWYEKAEICYAYLADVPGNVDLNVDGSAFEKSRWFSRGWTLQELLAPSEVIFYSSDWIELGRKSTLSDILSQITGVPEDILMHQRPLSSASVARRMSWAADRETTRLEDIAYCLMGIFSVNMPMIYGEGEKAFVRLQEEIMKSSDDQSIFAWTDTNASPTALRGLLASSPSDFARCGSVISYQDWEPRAPYAMTNRGLQIDLPISGLDDGIYLAALDCPCPPDYKNETFLAIYLKRTSTVNHQYARIKVGSLAQVQSRGTTRTIFVRQSEIIPSDEGLFPKHFLWLRQFRKSSPFMFSYAIFADRTIGTLAQSDKSGRLYPADMKFAVDKNSRSLSGFLVTRRLDDVGVLILLGSNEGIDAGFDALETRHARDFTKDDLGALSKRYQPKKPGLWVTLQHHRVRVHSQPHVEAGAKYYLIDAEVESIECNTVQTGVGQSDTMIIPKKVATMERETARRESEKKASSVWPWRRPKA</sequence>
<reference evidence="5" key="1">
    <citation type="journal article" date="2017" name="Genome Biol.">
        <title>Comparative genomics reveals high biological diversity and specific adaptations in the industrially and medically important fungal genus Aspergillus.</title>
        <authorList>
            <person name="de Vries R.P."/>
            <person name="Riley R."/>
            <person name="Wiebenga A."/>
            <person name="Aguilar-Osorio G."/>
            <person name="Amillis S."/>
            <person name="Uchima C.A."/>
            <person name="Anderluh G."/>
            <person name="Asadollahi M."/>
            <person name="Askin M."/>
            <person name="Barry K."/>
            <person name="Battaglia E."/>
            <person name="Bayram O."/>
            <person name="Benocci T."/>
            <person name="Braus-Stromeyer S.A."/>
            <person name="Caldana C."/>
            <person name="Canovas D."/>
            <person name="Cerqueira G.C."/>
            <person name="Chen F."/>
            <person name="Chen W."/>
            <person name="Choi C."/>
            <person name="Clum A."/>
            <person name="Dos Santos R.A."/>
            <person name="Damasio A.R."/>
            <person name="Diallinas G."/>
            <person name="Emri T."/>
            <person name="Fekete E."/>
            <person name="Flipphi M."/>
            <person name="Freyberg S."/>
            <person name="Gallo A."/>
            <person name="Gournas C."/>
            <person name="Habgood R."/>
            <person name="Hainaut M."/>
            <person name="Harispe M.L."/>
            <person name="Henrissat B."/>
            <person name="Hilden K.S."/>
            <person name="Hope R."/>
            <person name="Hossain A."/>
            <person name="Karabika E."/>
            <person name="Karaffa L."/>
            <person name="Karanyi Z."/>
            <person name="Krasevec N."/>
            <person name="Kuo A."/>
            <person name="Kusch H."/>
            <person name="LaButti K."/>
            <person name="Lagendijk E.L."/>
            <person name="Lapidus A."/>
            <person name="Levasseur A."/>
            <person name="Lindquist E."/>
            <person name="Lipzen A."/>
            <person name="Logrieco A.F."/>
            <person name="MacCabe A."/>
            <person name="Maekelae M.R."/>
            <person name="Malavazi I."/>
            <person name="Melin P."/>
            <person name="Meyer V."/>
            <person name="Mielnichuk N."/>
            <person name="Miskei M."/>
            <person name="Molnar A.P."/>
            <person name="Mule G."/>
            <person name="Ngan C.Y."/>
            <person name="Orejas M."/>
            <person name="Orosz E."/>
            <person name="Ouedraogo J.P."/>
            <person name="Overkamp K.M."/>
            <person name="Park H.-S."/>
            <person name="Perrone G."/>
            <person name="Piumi F."/>
            <person name="Punt P.J."/>
            <person name="Ram A.F."/>
            <person name="Ramon A."/>
            <person name="Rauscher S."/>
            <person name="Record E."/>
            <person name="Riano-Pachon D.M."/>
            <person name="Robert V."/>
            <person name="Roehrig J."/>
            <person name="Ruller R."/>
            <person name="Salamov A."/>
            <person name="Salih N.S."/>
            <person name="Samson R.A."/>
            <person name="Sandor E."/>
            <person name="Sanguinetti M."/>
            <person name="Schuetze T."/>
            <person name="Sepcic K."/>
            <person name="Shelest E."/>
            <person name="Sherlock G."/>
            <person name="Sophianopoulou V."/>
            <person name="Squina F.M."/>
            <person name="Sun H."/>
            <person name="Susca A."/>
            <person name="Todd R.B."/>
            <person name="Tsang A."/>
            <person name="Unkles S.E."/>
            <person name="van de Wiele N."/>
            <person name="van Rossen-Uffink D."/>
            <person name="Oliveira J.V."/>
            <person name="Vesth T.C."/>
            <person name="Visser J."/>
            <person name="Yu J.-H."/>
            <person name="Zhou M."/>
            <person name="Andersen M.R."/>
            <person name="Archer D.B."/>
            <person name="Baker S.E."/>
            <person name="Benoit I."/>
            <person name="Brakhage A.A."/>
            <person name="Braus G.H."/>
            <person name="Fischer R."/>
            <person name="Frisvad J.C."/>
            <person name="Goldman G.H."/>
            <person name="Houbraken J."/>
            <person name="Oakley B."/>
            <person name="Pocsi I."/>
            <person name="Scazzocchio C."/>
            <person name="Seiboth B."/>
            <person name="vanKuyk P.A."/>
            <person name="Wortman J."/>
            <person name="Dyer P.S."/>
            <person name="Grigoriev I.V."/>
        </authorList>
    </citation>
    <scope>NUCLEOTIDE SEQUENCE [LARGE SCALE GENOMIC DNA]</scope>
    <source>
        <strain evidence="5">DTO 134E9</strain>
    </source>
</reference>
<dbReference type="VEuPathDB" id="FungiDB:ASPWEDRAFT_122800"/>
<organism evidence="4 5">
    <name type="scientific">Aspergillus wentii DTO 134E9</name>
    <dbReference type="NCBI Taxonomy" id="1073089"/>
    <lineage>
        <taxon>Eukaryota</taxon>
        <taxon>Fungi</taxon>
        <taxon>Dikarya</taxon>
        <taxon>Ascomycota</taxon>
        <taxon>Pezizomycotina</taxon>
        <taxon>Eurotiomycetes</taxon>
        <taxon>Eurotiomycetidae</taxon>
        <taxon>Eurotiales</taxon>
        <taxon>Aspergillaceae</taxon>
        <taxon>Aspergillus</taxon>
        <taxon>Aspergillus subgen. Cremei</taxon>
    </lineage>
</organism>
<accession>A0A1L9RZ02</accession>
<feature type="domain" description="DUF8212" evidence="3">
    <location>
        <begin position="222"/>
        <end position="250"/>
    </location>
</feature>
<dbReference type="Pfam" id="PF26640">
    <property type="entry name" value="DUF8212"/>
    <property type="match status" value="1"/>
</dbReference>
<name>A0A1L9RZ02_ASPWE</name>
<dbReference type="PANTHER" id="PTHR10622">
    <property type="entry name" value="HET DOMAIN-CONTAINING PROTEIN"/>
    <property type="match status" value="1"/>
</dbReference>
<gene>
    <name evidence="4" type="ORF">ASPWEDRAFT_122800</name>
</gene>
<dbReference type="OrthoDB" id="674604at2759"/>
<dbReference type="Proteomes" id="UP000184383">
    <property type="component" value="Unassembled WGS sequence"/>
</dbReference>
<evidence type="ECO:0000259" key="2">
    <source>
        <dbReference type="Pfam" id="PF06985"/>
    </source>
</evidence>
<dbReference type="AlphaFoldDB" id="A0A1L9RZ02"/>
<dbReference type="InterPro" id="IPR058525">
    <property type="entry name" value="DUF8212"/>
</dbReference>
<evidence type="ECO:0000313" key="4">
    <source>
        <dbReference type="EMBL" id="OJJ40159.1"/>
    </source>
</evidence>